<accession>A0AAV2IFK3</accession>
<feature type="non-terminal residue" evidence="2">
    <location>
        <position position="188"/>
    </location>
</feature>
<dbReference type="AlphaFoldDB" id="A0AAV2IFK3"/>
<evidence type="ECO:0000313" key="3">
    <source>
        <dbReference type="Proteomes" id="UP001497497"/>
    </source>
</evidence>
<reference evidence="2 3" key="1">
    <citation type="submission" date="2024-04" db="EMBL/GenBank/DDBJ databases">
        <authorList>
            <consortium name="Genoscope - CEA"/>
            <person name="William W."/>
        </authorList>
    </citation>
    <scope>NUCLEOTIDE SEQUENCE [LARGE SCALE GENOMIC DNA]</scope>
</reference>
<feature type="region of interest" description="Disordered" evidence="1">
    <location>
        <begin position="1"/>
        <end position="23"/>
    </location>
</feature>
<dbReference type="Proteomes" id="UP001497497">
    <property type="component" value="Unassembled WGS sequence"/>
</dbReference>
<sequence length="188" mass="21308">MQASLSNDPSYSAQDLSKSNIPFLGSDERLQHLNEFRTDEHQDDMYYQHSQQGDLHQQTTLHLYDPTSQHQSHDLEYHMDSMPQPHQAHQYSAASLSHADTSRIFEDHPENVGFMESQYSAQYYSNGNVTTDLPMFSQQCAVGSEAPVLGNTANRPCNIPFSSAPTGLQLEFHFPTEDEDESTIEKQP</sequence>
<proteinExistence type="predicted"/>
<organism evidence="2 3">
    <name type="scientific">Lymnaea stagnalis</name>
    <name type="common">Great pond snail</name>
    <name type="synonym">Helix stagnalis</name>
    <dbReference type="NCBI Taxonomy" id="6523"/>
    <lineage>
        <taxon>Eukaryota</taxon>
        <taxon>Metazoa</taxon>
        <taxon>Spiralia</taxon>
        <taxon>Lophotrochozoa</taxon>
        <taxon>Mollusca</taxon>
        <taxon>Gastropoda</taxon>
        <taxon>Heterobranchia</taxon>
        <taxon>Euthyneura</taxon>
        <taxon>Panpulmonata</taxon>
        <taxon>Hygrophila</taxon>
        <taxon>Lymnaeoidea</taxon>
        <taxon>Lymnaeidae</taxon>
        <taxon>Lymnaea</taxon>
    </lineage>
</organism>
<keyword evidence="3" id="KW-1185">Reference proteome</keyword>
<comment type="caution">
    <text evidence="2">The sequence shown here is derived from an EMBL/GenBank/DDBJ whole genome shotgun (WGS) entry which is preliminary data.</text>
</comment>
<evidence type="ECO:0000256" key="1">
    <source>
        <dbReference type="SAM" id="MobiDB-lite"/>
    </source>
</evidence>
<protein>
    <submittedName>
        <fullName evidence="2">Uncharacterized protein</fullName>
    </submittedName>
</protein>
<evidence type="ECO:0000313" key="2">
    <source>
        <dbReference type="EMBL" id="CAL1545819.1"/>
    </source>
</evidence>
<name>A0AAV2IFK3_LYMST</name>
<dbReference type="EMBL" id="CAXITT010000736">
    <property type="protein sequence ID" value="CAL1545819.1"/>
    <property type="molecule type" value="Genomic_DNA"/>
</dbReference>
<feature type="compositionally biased region" description="Polar residues" evidence="1">
    <location>
        <begin position="1"/>
        <end position="20"/>
    </location>
</feature>
<gene>
    <name evidence="2" type="ORF">GSLYS_00019196001</name>
</gene>